<keyword evidence="2" id="KW-0813">Transport</keyword>
<evidence type="ECO:0000313" key="8">
    <source>
        <dbReference type="EMBL" id="PIQ85508.1"/>
    </source>
</evidence>
<keyword evidence="3 6" id="KW-0812">Transmembrane</keyword>
<evidence type="ECO:0000256" key="6">
    <source>
        <dbReference type="SAM" id="Phobius"/>
    </source>
</evidence>
<feature type="transmembrane region" description="Helical" evidence="6">
    <location>
        <begin position="77"/>
        <end position="96"/>
    </location>
</feature>
<feature type="transmembrane region" description="Helical" evidence="6">
    <location>
        <begin position="353"/>
        <end position="383"/>
    </location>
</feature>
<feature type="transmembrane region" description="Helical" evidence="6">
    <location>
        <begin position="117"/>
        <end position="135"/>
    </location>
</feature>
<feature type="transmembrane region" description="Helical" evidence="6">
    <location>
        <begin position="281"/>
        <end position="301"/>
    </location>
</feature>
<evidence type="ECO:0000259" key="7">
    <source>
        <dbReference type="Pfam" id="PF03600"/>
    </source>
</evidence>
<sequence length="470" mass="52565">MKTPFKTPFIIVCILAAVAAWCAHLQFDTKQIISTSIFLLIICGTLFYWRFRLAFAFSGIAVLLGAGLLDIPHVIEFAGLDIILFLVGMMTIVGFLEESHFFEYLVAKVVDNVGERPYLLMTVLMVMSSIFAALVDEVTSILFMMSTIFHITKRYKVNPIPFILMVVFATNIGSSATAVGNPIGVMIALRAQLSFLDFLRWASPVSLVCLMITIPVCFFLFNKEMGELKEKMRKRGNEPHELRHVAYTKSGIQVCWALFGATVVCLVMHHPIEHLLHLEKNTLLIGTALFFASIAIVMKAGEARDFFMRRVDWWTLTFFMALFASVGTLKYVGVTERIAEMMIATSQSGGHTMLLNIFTAAICLLTGFMDNVLAVATFIPILSDIEKAGVYIFPFWWAMLFGGTMYGNLTVIGSTANIVAMGMLEKESNEHITFMRWLKPGFVVATLTIVVAMAILYMQFPLMPGHPEHF</sequence>
<feature type="transmembrane region" description="Helical" evidence="6">
    <location>
        <begin position="162"/>
        <end position="189"/>
    </location>
</feature>
<feature type="domain" description="Citrate transporter-like" evidence="7">
    <location>
        <begin position="50"/>
        <end position="402"/>
    </location>
</feature>
<proteinExistence type="predicted"/>
<feature type="transmembrane region" description="Helical" evidence="6">
    <location>
        <begin position="395"/>
        <end position="420"/>
    </location>
</feature>
<accession>A0A2H0LMC7</accession>
<dbReference type="Pfam" id="PF03600">
    <property type="entry name" value="CitMHS"/>
    <property type="match status" value="1"/>
</dbReference>
<dbReference type="EMBL" id="PCVY01000065">
    <property type="protein sequence ID" value="PIQ85508.1"/>
    <property type="molecule type" value="Genomic_DNA"/>
</dbReference>
<dbReference type="AlphaFoldDB" id="A0A2H0LMC7"/>
<dbReference type="InterPro" id="IPR051475">
    <property type="entry name" value="Diverse_Ion_Transporter"/>
</dbReference>
<evidence type="ECO:0000313" key="9">
    <source>
        <dbReference type="Proteomes" id="UP000230859"/>
    </source>
</evidence>
<keyword evidence="5 6" id="KW-0472">Membrane</keyword>
<dbReference type="GO" id="GO:0055085">
    <property type="term" value="P:transmembrane transport"/>
    <property type="evidence" value="ECO:0007669"/>
    <property type="project" value="InterPro"/>
</dbReference>
<evidence type="ECO:0000256" key="2">
    <source>
        <dbReference type="ARBA" id="ARBA00022448"/>
    </source>
</evidence>
<feature type="transmembrane region" description="Helical" evidence="6">
    <location>
        <begin position="313"/>
        <end position="332"/>
    </location>
</feature>
<keyword evidence="4 6" id="KW-1133">Transmembrane helix</keyword>
<evidence type="ECO:0000256" key="3">
    <source>
        <dbReference type="ARBA" id="ARBA00022692"/>
    </source>
</evidence>
<feature type="transmembrane region" description="Helical" evidence="6">
    <location>
        <begin position="32"/>
        <end position="49"/>
    </location>
</feature>
<dbReference type="PANTHER" id="PTHR43568:SF1">
    <property type="entry name" value="P PROTEIN"/>
    <property type="match status" value="1"/>
</dbReference>
<dbReference type="PANTHER" id="PTHR43568">
    <property type="entry name" value="P PROTEIN"/>
    <property type="match status" value="1"/>
</dbReference>
<reference evidence="8 9" key="1">
    <citation type="submission" date="2017-09" db="EMBL/GenBank/DDBJ databases">
        <title>Depth-based differentiation of microbial function through sediment-hosted aquifers and enrichment of novel symbionts in the deep terrestrial subsurface.</title>
        <authorList>
            <person name="Probst A.J."/>
            <person name="Ladd B."/>
            <person name="Jarett J.K."/>
            <person name="Geller-Mcgrath D.E."/>
            <person name="Sieber C.M."/>
            <person name="Emerson J.B."/>
            <person name="Anantharaman K."/>
            <person name="Thomas B.C."/>
            <person name="Malmstrom R."/>
            <person name="Stieglmeier M."/>
            <person name="Klingl A."/>
            <person name="Woyke T."/>
            <person name="Ryan C.M."/>
            <person name="Banfield J.F."/>
        </authorList>
    </citation>
    <scope>NUCLEOTIDE SEQUENCE [LARGE SCALE GENOMIC DNA]</scope>
    <source>
        <strain evidence="8">CG11_big_fil_rev_8_21_14_0_20_45_26</strain>
    </source>
</reference>
<feature type="transmembrane region" description="Helical" evidence="6">
    <location>
        <begin position="441"/>
        <end position="460"/>
    </location>
</feature>
<dbReference type="Proteomes" id="UP000230859">
    <property type="component" value="Unassembled WGS sequence"/>
</dbReference>
<feature type="transmembrane region" description="Helical" evidence="6">
    <location>
        <begin position="201"/>
        <end position="221"/>
    </location>
</feature>
<dbReference type="InterPro" id="IPR004680">
    <property type="entry name" value="Cit_transptr-like_dom"/>
</dbReference>
<comment type="subcellular location">
    <subcellularLocation>
        <location evidence="1">Membrane</location>
        <topology evidence="1">Multi-pass membrane protein</topology>
    </subcellularLocation>
</comment>
<organism evidence="8 9">
    <name type="scientific">Candidatus Abzuiibacterium crystallinum</name>
    <dbReference type="NCBI Taxonomy" id="1974748"/>
    <lineage>
        <taxon>Bacteria</taxon>
        <taxon>Pseudomonadati</taxon>
        <taxon>Candidatus Omnitrophota</taxon>
        <taxon>Candidatus Abzuiibacterium</taxon>
    </lineage>
</organism>
<name>A0A2H0LMC7_9BACT</name>
<protein>
    <recommendedName>
        <fullName evidence="7">Citrate transporter-like domain-containing protein</fullName>
    </recommendedName>
</protein>
<evidence type="ECO:0000256" key="4">
    <source>
        <dbReference type="ARBA" id="ARBA00022989"/>
    </source>
</evidence>
<evidence type="ECO:0000256" key="1">
    <source>
        <dbReference type="ARBA" id="ARBA00004141"/>
    </source>
</evidence>
<evidence type="ECO:0000256" key="5">
    <source>
        <dbReference type="ARBA" id="ARBA00023136"/>
    </source>
</evidence>
<feature type="transmembrane region" description="Helical" evidence="6">
    <location>
        <begin position="54"/>
        <end position="71"/>
    </location>
</feature>
<dbReference type="GO" id="GO:0016020">
    <property type="term" value="C:membrane"/>
    <property type="evidence" value="ECO:0007669"/>
    <property type="project" value="UniProtKB-SubCell"/>
</dbReference>
<comment type="caution">
    <text evidence="8">The sequence shown here is derived from an EMBL/GenBank/DDBJ whole genome shotgun (WGS) entry which is preliminary data.</text>
</comment>
<gene>
    <name evidence="8" type="ORF">COV74_08435</name>
</gene>